<name>A0ABV7RL80_9GAMM</name>
<gene>
    <name evidence="2" type="ORF">ACFOLC_00185</name>
</gene>
<accession>A0ABV7RL80</accession>
<dbReference type="Proteomes" id="UP001595740">
    <property type="component" value="Unassembled WGS sequence"/>
</dbReference>
<reference evidence="3" key="1">
    <citation type="journal article" date="2019" name="Int. J. Syst. Evol. Microbiol.">
        <title>The Global Catalogue of Microorganisms (GCM) 10K type strain sequencing project: providing services to taxonomists for standard genome sequencing and annotation.</title>
        <authorList>
            <consortium name="The Broad Institute Genomics Platform"/>
            <consortium name="The Broad Institute Genome Sequencing Center for Infectious Disease"/>
            <person name="Wu L."/>
            <person name="Ma J."/>
        </authorList>
    </citation>
    <scope>NUCLEOTIDE SEQUENCE [LARGE SCALE GENOMIC DNA]</scope>
    <source>
        <strain evidence="3">KCTC 42875</strain>
    </source>
</reference>
<protein>
    <recommendedName>
        <fullName evidence="1">DUF7673 domain-containing protein</fullName>
    </recommendedName>
</protein>
<sequence length="190" mass="20644">MAERNTPTGGPRPLTANCEELHPGISAIIEELRQKNAGWTYAAAVAYAKEEWHKRNPAASTGGAMGCCATGRLPKPESRTITRAELEAMYPPSAPMQPNEAAALERLLAIADSDTGQSRRVANFLLAWWNASRDGGFDLTDLWAVDTAIAQDMTTVFCLVARVHSYPDTLGYGARFEPLVEAWRPKGGAR</sequence>
<proteinExistence type="predicted"/>
<feature type="domain" description="DUF7673" evidence="1">
    <location>
        <begin position="102"/>
        <end position="184"/>
    </location>
</feature>
<evidence type="ECO:0000259" key="1">
    <source>
        <dbReference type="Pfam" id="PF24720"/>
    </source>
</evidence>
<evidence type="ECO:0000313" key="3">
    <source>
        <dbReference type="Proteomes" id="UP001595740"/>
    </source>
</evidence>
<dbReference type="InterPro" id="IPR056090">
    <property type="entry name" value="DUF7673"/>
</dbReference>
<dbReference type="EMBL" id="JBHRXK010000001">
    <property type="protein sequence ID" value="MFC3549427.1"/>
    <property type="molecule type" value="Genomic_DNA"/>
</dbReference>
<dbReference type="Pfam" id="PF24720">
    <property type="entry name" value="DUF7673"/>
    <property type="match status" value="1"/>
</dbReference>
<comment type="caution">
    <text evidence="2">The sequence shown here is derived from an EMBL/GenBank/DDBJ whole genome shotgun (WGS) entry which is preliminary data.</text>
</comment>
<dbReference type="RefSeq" id="WP_386756659.1">
    <property type="nucleotide sequence ID" value="NZ_JBHRXK010000001.1"/>
</dbReference>
<evidence type="ECO:0000313" key="2">
    <source>
        <dbReference type="EMBL" id="MFC3549427.1"/>
    </source>
</evidence>
<keyword evidence="3" id="KW-1185">Reference proteome</keyword>
<organism evidence="2 3">
    <name type="scientific">Lysobacter cavernae</name>
    <dbReference type="NCBI Taxonomy" id="1685901"/>
    <lineage>
        <taxon>Bacteria</taxon>
        <taxon>Pseudomonadati</taxon>
        <taxon>Pseudomonadota</taxon>
        <taxon>Gammaproteobacteria</taxon>
        <taxon>Lysobacterales</taxon>
        <taxon>Lysobacteraceae</taxon>
        <taxon>Lysobacter</taxon>
    </lineage>
</organism>